<dbReference type="GO" id="GO:0004016">
    <property type="term" value="F:adenylate cyclase activity"/>
    <property type="evidence" value="ECO:0007669"/>
    <property type="project" value="TreeGrafter"/>
</dbReference>
<dbReference type="Gene3D" id="1.10.10.10">
    <property type="entry name" value="Winged helix-like DNA-binding domain superfamily/Winged helix DNA-binding domain"/>
    <property type="match status" value="1"/>
</dbReference>
<dbReference type="PANTHER" id="PTHR16305">
    <property type="entry name" value="TESTICULAR SOLUBLE ADENYLYL CYCLASE"/>
    <property type="match status" value="1"/>
</dbReference>
<dbReference type="SUPFAM" id="SSF46894">
    <property type="entry name" value="C-terminal effector domain of the bipartite response regulators"/>
    <property type="match status" value="1"/>
</dbReference>
<keyword evidence="2" id="KW-0067">ATP-binding</keyword>
<sequence length="898" mass="92592">MRGGRVTADSGTAAALAQAELQLDLHGSLLVAGPAGIGKSALLDRIAHRAAAAGATVLRLAPHPADRHVPYAALADLLQLLDPHPAPGPSAGHLLPGPQRAALDAVARRIAAPPGGPDPLAVRLGTTALLRAAGPRPLLVLDDAPHTDPASAAVLTALPGARLLAAGAHTPAFLDGAPVLTLGPAAPEETAALLAAQGLPSRIHRAGGGNPRMTLEIGRAVAALPRPPHPLDELPLPEPVAAMALRRLAPLPPQVTAVLLTAALADRPTPALLRRAAARDVEEELAAAALAGITHSAERVDEELRFTADVLRTALVRDSTWADRCAAHRALGRTVTDPVEAARHRALACDDIDAALAAGLEAAAAAARARGERGKAAELALLAARRTPPTAPADAVRRFGAAAADAGRAGRLDLARRAAAEVLEHSGDPGERVPALLAVIDASGQALDEMDEVFARAAAEAAAAPRLLAAVELRLAWKANLCDGDPVRALGAATRAAALAERAGAEDDAAAALTMRARLERLLGDPAAGATLARALARHPAPVAGLRNTPEFLRTRHQFFDDELDEARSGLLALLPRAERSGDAEDQVEILRSLAETEARAGRCPAALRYAERARALTAAADASPGPAWYTAALAEAAGGTFARAEACARRGARASEEEHDVVFLARSLHALGTVLLVTGRAGEAVDALTRVRDLERDQRVADPSVLRWHDDLAEALAAAGRPREALALLDATEPAARTPGRGGVGAALQRARAVALGGERAVPLLEASAAAFAGAGLRLEEGRTLWLLARARLRQRRRAGARAALTEAAGLFAACRAAPWQGLVADALARLDARPGEAALTAAESRLAALVAAGTSNREAAARLYVSAKTVETMLTRIYRKLGVTSRAQLAALRPTP</sequence>
<evidence type="ECO:0000256" key="2">
    <source>
        <dbReference type="ARBA" id="ARBA00022840"/>
    </source>
</evidence>
<dbReference type="InterPro" id="IPR041664">
    <property type="entry name" value="AAA_16"/>
</dbReference>
<dbReference type="PANTHER" id="PTHR16305:SF35">
    <property type="entry name" value="TRANSCRIPTIONAL ACTIVATOR DOMAIN"/>
    <property type="match status" value="1"/>
</dbReference>
<feature type="domain" description="HTH luxR-type" evidence="3">
    <location>
        <begin position="834"/>
        <end position="898"/>
    </location>
</feature>
<dbReference type="InterPro" id="IPR036388">
    <property type="entry name" value="WH-like_DNA-bd_sf"/>
</dbReference>
<dbReference type="GO" id="GO:0005524">
    <property type="term" value="F:ATP binding"/>
    <property type="evidence" value="ECO:0007669"/>
    <property type="project" value="UniProtKB-KW"/>
</dbReference>
<dbReference type="GO" id="GO:0006355">
    <property type="term" value="P:regulation of DNA-templated transcription"/>
    <property type="evidence" value="ECO:0007669"/>
    <property type="project" value="InterPro"/>
</dbReference>
<dbReference type="SUPFAM" id="SSF48452">
    <property type="entry name" value="TPR-like"/>
    <property type="match status" value="1"/>
</dbReference>
<dbReference type="SMART" id="SM00421">
    <property type="entry name" value="HTH_LUXR"/>
    <property type="match status" value="1"/>
</dbReference>
<dbReference type="GO" id="GO:0003677">
    <property type="term" value="F:DNA binding"/>
    <property type="evidence" value="ECO:0007669"/>
    <property type="project" value="InterPro"/>
</dbReference>
<dbReference type="PRINTS" id="PR00038">
    <property type="entry name" value="HTHLUXR"/>
</dbReference>
<dbReference type="EMBL" id="CP023701">
    <property type="protein sequence ID" value="QEU77539.1"/>
    <property type="molecule type" value="Genomic_DNA"/>
</dbReference>
<dbReference type="CDD" id="cd06170">
    <property type="entry name" value="LuxR_C_like"/>
    <property type="match status" value="1"/>
</dbReference>
<name>A0A5P2UGI3_9ACTN</name>
<keyword evidence="5" id="KW-1185">Reference proteome</keyword>
<dbReference type="InterPro" id="IPR011990">
    <property type="entry name" value="TPR-like_helical_dom_sf"/>
</dbReference>
<dbReference type="AlphaFoldDB" id="A0A5P2UGI3"/>
<organism evidence="4 5">
    <name type="scientific">Streptomyces subrutilus</name>
    <dbReference type="NCBI Taxonomy" id="36818"/>
    <lineage>
        <taxon>Bacteria</taxon>
        <taxon>Bacillati</taxon>
        <taxon>Actinomycetota</taxon>
        <taxon>Actinomycetes</taxon>
        <taxon>Kitasatosporales</taxon>
        <taxon>Streptomycetaceae</taxon>
        <taxon>Streptomyces</taxon>
    </lineage>
</organism>
<dbReference type="GO" id="GO:0005737">
    <property type="term" value="C:cytoplasm"/>
    <property type="evidence" value="ECO:0007669"/>
    <property type="project" value="TreeGrafter"/>
</dbReference>
<accession>A0A5P2UGI3</accession>
<proteinExistence type="predicted"/>
<reference evidence="4 5" key="1">
    <citation type="submission" date="2017-09" db="EMBL/GenBank/DDBJ databases">
        <authorList>
            <person name="Lee N."/>
            <person name="Cho B.-K."/>
        </authorList>
    </citation>
    <scope>NUCLEOTIDE SEQUENCE [LARGE SCALE GENOMIC DNA]</scope>
    <source>
        <strain evidence="4 5">ATCC 27467</strain>
    </source>
</reference>
<dbReference type="InterPro" id="IPR000792">
    <property type="entry name" value="Tscrpt_reg_LuxR_C"/>
</dbReference>
<evidence type="ECO:0000313" key="4">
    <source>
        <dbReference type="EMBL" id="QEU77539.1"/>
    </source>
</evidence>
<evidence type="ECO:0000313" key="5">
    <source>
        <dbReference type="Proteomes" id="UP000326831"/>
    </source>
</evidence>
<evidence type="ECO:0000259" key="3">
    <source>
        <dbReference type="PROSITE" id="PS50043"/>
    </source>
</evidence>
<dbReference type="PROSITE" id="PS50043">
    <property type="entry name" value="HTH_LUXR_2"/>
    <property type="match status" value="1"/>
</dbReference>
<dbReference type="InterPro" id="IPR027417">
    <property type="entry name" value="P-loop_NTPase"/>
</dbReference>
<dbReference type="Gene3D" id="1.25.40.10">
    <property type="entry name" value="Tetratricopeptide repeat domain"/>
    <property type="match status" value="1"/>
</dbReference>
<dbReference type="KEGG" id="ssub:CP968_03865"/>
<dbReference type="InterPro" id="IPR016032">
    <property type="entry name" value="Sig_transdc_resp-reg_C-effctor"/>
</dbReference>
<dbReference type="Proteomes" id="UP000326831">
    <property type="component" value="Chromosome"/>
</dbReference>
<gene>
    <name evidence="4" type="ORF">CP968_03865</name>
</gene>
<keyword evidence="1" id="KW-0547">Nucleotide-binding</keyword>
<dbReference type="Pfam" id="PF13191">
    <property type="entry name" value="AAA_16"/>
    <property type="match status" value="1"/>
</dbReference>
<dbReference type="SUPFAM" id="SSF52540">
    <property type="entry name" value="P-loop containing nucleoside triphosphate hydrolases"/>
    <property type="match status" value="1"/>
</dbReference>
<evidence type="ECO:0000256" key="1">
    <source>
        <dbReference type="ARBA" id="ARBA00022741"/>
    </source>
</evidence>
<protein>
    <submittedName>
        <fullName evidence="4">Helix-turn-helix transcriptional regulator</fullName>
    </submittedName>
</protein>
<dbReference type="Pfam" id="PF00196">
    <property type="entry name" value="GerE"/>
    <property type="match status" value="1"/>
</dbReference>